<gene>
    <name evidence="15" type="ORF">TI39_contig4219g00009</name>
</gene>
<accession>A0A0F4GAP9</accession>
<comment type="function">
    <text evidence="1">Catalyzes an early step in riboflavin biosynthesis, the NADPH-dependent reduction of the ribose side chain of 2,5-diamino-6-ribosylamino-4(3H)-pyrimidinone 5'-phosphate, yielding 2,5-diamino-6-ribitylamino-4(3H)-pyrimidinone 5'-phosphate.</text>
</comment>
<evidence type="ECO:0000256" key="6">
    <source>
        <dbReference type="ARBA" id="ARBA00022619"/>
    </source>
</evidence>
<evidence type="ECO:0000256" key="9">
    <source>
        <dbReference type="ARBA" id="ARBA00030073"/>
    </source>
</evidence>
<comment type="pathway">
    <text evidence="2">Cofactor biosynthesis; riboflavin biosynthesis.</text>
</comment>
<comment type="catalytic activity">
    <reaction evidence="12">
        <text>2,5-diamino-6-(1-D-ribitylamino)pyrimidin-4(3H)-one 5'-phosphate + NADP(+) = 2,5-diamino-6-(1-D-ribosylamino)pyrimidin-4(3H)-one 5'-phosphate + NADPH + H(+)</text>
        <dbReference type="Rhea" id="RHEA:27278"/>
        <dbReference type="ChEBI" id="CHEBI:15378"/>
        <dbReference type="ChEBI" id="CHEBI:57783"/>
        <dbReference type="ChEBI" id="CHEBI:58349"/>
        <dbReference type="ChEBI" id="CHEBI:58890"/>
        <dbReference type="ChEBI" id="CHEBI:59545"/>
        <dbReference type="EC" id="1.1.1.302"/>
    </reaction>
</comment>
<comment type="catalytic activity">
    <reaction evidence="11">
        <text>2,5-diamino-6-(1-D-ribitylamino)pyrimidin-4(3H)-one 5'-phosphate + NAD(+) = 2,5-diamino-6-(1-D-ribosylamino)pyrimidin-4(3H)-one 5'-phosphate + NADH + H(+)</text>
        <dbReference type="Rhea" id="RHEA:27274"/>
        <dbReference type="ChEBI" id="CHEBI:15378"/>
        <dbReference type="ChEBI" id="CHEBI:57540"/>
        <dbReference type="ChEBI" id="CHEBI:57945"/>
        <dbReference type="ChEBI" id="CHEBI:58890"/>
        <dbReference type="ChEBI" id="CHEBI:59545"/>
        <dbReference type="EC" id="1.1.1.302"/>
    </reaction>
</comment>
<dbReference type="GO" id="GO:0008703">
    <property type="term" value="F:5-amino-6-(5-phosphoribosylamino)uracil reductase activity"/>
    <property type="evidence" value="ECO:0007669"/>
    <property type="project" value="InterPro"/>
</dbReference>
<dbReference type="PANTHER" id="PTHR38011:SF7">
    <property type="entry name" value="2,5-DIAMINO-6-RIBOSYLAMINO-4(3H)-PYRIMIDINONE 5'-PHOSPHATE REDUCTASE"/>
    <property type="match status" value="1"/>
</dbReference>
<keyword evidence="6" id="KW-0686">Riboflavin biosynthesis</keyword>
<comment type="similarity">
    <text evidence="3">Belongs to the HTP reductase family.</text>
</comment>
<dbReference type="AlphaFoldDB" id="A0A0F4GAP9"/>
<evidence type="ECO:0000259" key="14">
    <source>
        <dbReference type="Pfam" id="PF01872"/>
    </source>
</evidence>
<dbReference type="OrthoDB" id="5432at2759"/>
<evidence type="ECO:0000313" key="16">
    <source>
        <dbReference type="Proteomes" id="UP000033647"/>
    </source>
</evidence>
<dbReference type="EC" id="1.1.1.302" evidence="4"/>
<reference evidence="15 16" key="1">
    <citation type="submission" date="2015-03" db="EMBL/GenBank/DDBJ databases">
        <title>RNA-seq based gene annotation and comparative genomics of four Zymoseptoria species reveal species-specific pathogenicity related genes and transposable element activity.</title>
        <authorList>
            <person name="Grandaubert J."/>
            <person name="Bhattacharyya A."/>
            <person name="Stukenbrock E.H."/>
        </authorList>
    </citation>
    <scope>NUCLEOTIDE SEQUENCE [LARGE SCALE GENOMIC DNA]</scope>
    <source>
        <strain evidence="15 16">Zb18110</strain>
    </source>
</reference>
<dbReference type="Gene3D" id="3.40.430.10">
    <property type="entry name" value="Dihydrofolate Reductase, subunit A"/>
    <property type="match status" value="1"/>
</dbReference>
<feature type="domain" description="Bacterial bifunctional deaminase-reductase C-terminal" evidence="14">
    <location>
        <begin position="53"/>
        <end position="266"/>
    </location>
</feature>
<name>A0A0F4GAP9_9PEZI</name>
<evidence type="ECO:0000256" key="3">
    <source>
        <dbReference type="ARBA" id="ARBA00009723"/>
    </source>
</evidence>
<dbReference type="EMBL" id="LAFY01004178">
    <property type="protein sequence ID" value="KJX94087.1"/>
    <property type="molecule type" value="Genomic_DNA"/>
</dbReference>
<organism evidence="15 16">
    <name type="scientific">Zymoseptoria brevis</name>
    <dbReference type="NCBI Taxonomy" id="1047168"/>
    <lineage>
        <taxon>Eukaryota</taxon>
        <taxon>Fungi</taxon>
        <taxon>Dikarya</taxon>
        <taxon>Ascomycota</taxon>
        <taxon>Pezizomycotina</taxon>
        <taxon>Dothideomycetes</taxon>
        <taxon>Dothideomycetidae</taxon>
        <taxon>Mycosphaerellales</taxon>
        <taxon>Mycosphaerellaceae</taxon>
        <taxon>Zymoseptoria</taxon>
    </lineage>
</organism>
<feature type="region of interest" description="Disordered" evidence="13">
    <location>
        <begin position="1"/>
        <end position="23"/>
    </location>
</feature>
<proteinExistence type="inferred from homology"/>
<keyword evidence="8" id="KW-0560">Oxidoreductase</keyword>
<keyword evidence="7" id="KW-0521">NADP</keyword>
<evidence type="ECO:0000256" key="2">
    <source>
        <dbReference type="ARBA" id="ARBA00005104"/>
    </source>
</evidence>
<dbReference type="GO" id="GO:0009231">
    <property type="term" value="P:riboflavin biosynthetic process"/>
    <property type="evidence" value="ECO:0007669"/>
    <property type="project" value="UniProtKB-KW"/>
</dbReference>
<evidence type="ECO:0000256" key="11">
    <source>
        <dbReference type="ARBA" id="ARBA00047550"/>
    </source>
</evidence>
<evidence type="ECO:0000313" key="15">
    <source>
        <dbReference type="EMBL" id="KJX94087.1"/>
    </source>
</evidence>
<protein>
    <recommendedName>
        <fullName evidence="5">2,5-diamino-6-ribosylamino-4(3H)-pyrimidinone 5'-phosphate reductase</fullName>
        <ecNumber evidence="4">1.1.1.302</ecNumber>
    </recommendedName>
    <alternativeName>
        <fullName evidence="10">2,5-diamino-6-(5-phospho-D-ribosylamino)pyrimidin-4(3H)-one reductase</fullName>
    </alternativeName>
    <alternativeName>
        <fullName evidence="9">2,5-diamino-6-ribitylamino-4(3H)-pyrimidinone 5'-phosphate synthase</fullName>
    </alternativeName>
</protein>
<evidence type="ECO:0000256" key="8">
    <source>
        <dbReference type="ARBA" id="ARBA00023002"/>
    </source>
</evidence>
<dbReference type="InterPro" id="IPR024072">
    <property type="entry name" value="DHFR-like_dom_sf"/>
</dbReference>
<dbReference type="SUPFAM" id="SSF53597">
    <property type="entry name" value="Dihydrofolate reductase-like"/>
    <property type="match status" value="1"/>
</dbReference>
<dbReference type="STRING" id="1047168.A0A0F4GAP9"/>
<dbReference type="Proteomes" id="UP000033647">
    <property type="component" value="Unassembled WGS sequence"/>
</dbReference>
<dbReference type="InterPro" id="IPR002734">
    <property type="entry name" value="RibDG_C"/>
</dbReference>
<dbReference type="Pfam" id="PF01872">
    <property type="entry name" value="RibD_C"/>
    <property type="match status" value="1"/>
</dbReference>
<evidence type="ECO:0000256" key="1">
    <source>
        <dbReference type="ARBA" id="ARBA00003555"/>
    </source>
</evidence>
<evidence type="ECO:0000256" key="5">
    <source>
        <dbReference type="ARBA" id="ARBA00015035"/>
    </source>
</evidence>
<evidence type="ECO:0000256" key="4">
    <source>
        <dbReference type="ARBA" id="ARBA00012851"/>
    </source>
</evidence>
<dbReference type="InterPro" id="IPR050765">
    <property type="entry name" value="Riboflavin_Biosynth_HTPR"/>
</dbReference>
<dbReference type="PANTHER" id="PTHR38011">
    <property type="entry name" value="DIHYDROFOLATE REDUCTASE FAMILY PROTEIN (AFU_ORTHOLOGUE AFUA_8G06820)"/>
    <property type="match status" value="1"/>
</dbReference>
<evidence type="ECO:0000256" key="10">
    <source>
        <dbReference type="ARBA" id="ARBA00031630"/>
    </source>
</evidence>
<evidence type="ECO:0000256" key="12">
    <source>
        <dbReference type="ARBA" id="ARBA00049020"/>
    </source>
</evidence>
<keyword evidence="16" id="KW-1185">Reference proteome</keyword>
<comment type="caution">
    <text evidence="15">The sequence shown here is derived from an EMBL/GenBank/DDBJ whole genome shotgun (WGS) entry which is preliminary data.</text>
</comment>
<evidence type="ECO:0000256" key="7">
    <source>
        <dbReference type="ARBA" id="ARBA00022857"/>
    </source>
</evidence>
<evidence type="ECO:0000256" key="13">
    <source>
        <dbReference type="SAM" id="MobiDB-lite"/>
    </source>
</evidence>
<sequence>MEEQYHRRLSCPPPLSTPLSTTTATMMPRTAKLSDEEEAYFEEHFREAKANRPWVTLTWAQSLDGMIAGRPGTQTYLSGIKSKAATHFLRSLHSAILVGGRTAQVDDPSLNCRYPGKDRSPRPVILDPSRVWQKPEKSTVLRLANDSQASFPLVVRRSDDAGEEIRLPTEEVKIEANASMPDGRKHIKWDDILAALHERHIGSVMIEGGASIIRDLLKRPDLVDEVIITIAPTFIGEQGVPIAPKGSENPASLKNVRYLQLGNDMMMTGQLSSSSQRAMPPPRPSG</sequence>